<keyword evidence="2" id="KW-1185">Reference proteome</keyword>
<dbReference type="AlphaFoldDB" id="A0A927PLD7"/>
<dbReference type="EMBL" id="JACYWE010000005">
    <property type="protein sequence ID" value="MBD8506703.1"/>
    <property type="molecule type" value="Genomic_DNA"/>
</dbReference>
<protein>
    <submittedName>
        <fullName evidence="1">Uncharacterized protein</fullName>
    </submittedName>
</protein>
<reference evidence="1" key="1">
    <citation type="submission" date="2020-09" db="EMBL/GenBank/DDBJ databases">
        <title>Hoyosella lacisalsi sp. nov., a halotolerant actinobacterium isolated from soil of Lake Gudzhirganskoe.</title>
        <authorList>
            <person name="Yang Q."/>
            <person name="Guo P.Y."/>
            <person name="Liu S.W."/>
            <person name="Li F.N."/>
            <person name="Sun C.H."/>
        </authorList>
    </citation>
    <scope>NUCLEOTIDE SEQUENCE</scope>
    <source>
        <strain evidence="1">G463</strain>
    </source>
</reference>
<organism evidence="1 2">
    <name type="scientific">Lolliginicoccus lacisalsi</name>
    <dbReference type="NCBI Taxonomy" id="2742202"/>
    <lineage>
        <taxon>Bacteria</taxon>
        <taxon>Bacillati</taxon>
        <taxon>Actinomycetota</taxon>
        <taxon>Actinomycetes</taxon>
        <taxon>Mycobacteriales</taxon>
        <taxon>Hoyosellaceae</taxon>
        <taxon>Lolliginicoccus</taxon>
    </lineage>
</organism>
<dbReference type="RefSeq" id="WP_192039177.1">
    <property type="nucleotide sequence ID" value="NZ_JACYWE010000005.1"/>
</dbReference>
<comment type="caution">
    <text evidence="1">The sequence shown here is derived from an EMBL/GenBank/DDBJ whole genome shotgun (WGS) entry which is preliminary data.</text>
</comment>
<sequence>MDISRTAATVGAALLVPLATGISTAAADPIGALQLPAHSLVVSGLVVPGIHGAAVTVASVGPGVVTFAAPTRPEACATTYGGALVRIDYLNVATGAAGTTTVRPCTNFLDPTPETATVHTGPGPVLFTIGVTGSAYRPSAGQPSIPGVGTFTAP</sequence>
<name>A0A927PLD7_9ACTN</name>
<accession>A0A927PLD7</accession>
<dbReference type="Proteomes" id="UP000642993">
    <property type="component" value="Unassembled WGS sequence"/>
</dbReference>
<proteinExistence type="predicted"/>
<gene>
    <name evidence="1" type="ORF">HT102_09415</name>
</gene>
<evidence type="ECO:0000313" key="2">
    <source>
        <dbReference type="Proteomes" id="UP000642993"/>
    </source>
</evidence>
<evidence type="ECO:0000313" key="1">
    <source>
        <dbReference type="EMBL" id="MBD8506703.1"/>
    </source>
</evidence>